<evidence type="ECO:0000256" key="2">
    <source>
        <dbReference type="ARBA" id="ARBA00022448"/>
    </source>
</evidence>
<dbReference type="GO" id="GO:0005524">
    <property type="term" value="F:ATP binding"/>
    <property type="evidence" value="ECO:0007669"/>
    <property type="project" value="UniProtKB-KW"/>
</dbReference>
<organism evidence="6 7">
    <name type="scientific">Lacrimispora algidixylanolytica</name>
    <dbReference type="NCBI Taxonomy" id="94868"/>
    <lineage>
        <taxon>Bacteria</taxon>
        <taxon>Bacillati</taxon>
        <taxon>Bacillota</taxon>
        <taxon>Clostridia</taxon>
        <taxon>Lachnospirales</taxon>
        <taxon>Lachnospiraceae</taxon>
        <taxon>Lacrimispora</taxon>
    </lineage>
</organism>
<dbReference type="EMBL" id="MCIA01000017">
    <property type="protein sequence ID" value="RKD31627.1"/>
    <property type="molecule type" value="Genomic_DNA"/>
</dbReference>
<sequence>MSDSVISVKGLIKKYGAISAVNGISFSVKQGEIYGLLGPNGAGKTTTLECLEGLRRIDGGNIIVAGCNPQKDKKKIRNIMGVQLQSSSLPDGILVSEAMALVCAWHETKYRSDLLECFGIEGMVKKKYHQLSTGQQRRLHLALALVCNPSVVVLDEPTAGLDVEGRAQLHNEIRKLKKQNVTMLLATHDMAEAEGLCDQISIVIKGTVAVTGTPFEVTAASKRDTRIAIRTGRNSLSSNCKIEGATFFKEKDCYSIWTCSDSALAIGALMQRVKEANDFVIDLRVERPSLEESFLELVSGGEMK</sequence>
<name>A0A419T2A4_9FIRM</name>
<keyword evidence="3" id="KW-0547">Nucleotide-binding</keyword>
<dbReference type="Proteomes" id="UP000284277">
    <property type="component" value="Unassembled WGS sequence"/>
</dbReference>
<dbReference type="PANTHER" id="PTHR42711:SF5">
    <property type="entry name" value="ABC TRANSPORTER ATP-BINDING PROTEIN NATA"/>
    <property type="match status" value="1"/>
</dbReference>
<comment type="similarity">
    <text evidence="1">Belongs to the ABC transporter superfamily.</text>
</comment>
<evidence type="ECO:0000313" key="6">
    <source>
        <dbReference type="EMBL" id="RKD31627.1"/>
    </source>
</evidence>
<keyword evidence="4" id="KW-0067">ATP-binding</keyword>
<feature type="domain" description="ABC transporter" evidence="5">
    <location>
        <begin position="6"/>
        <end position="230"/>
    </location>
</feature>
<evidence type="ECO:0000313" key="7">
    <source>
        <dbReference type="Proteomes" id="UP000284277"/>
    </source>
</evidence>
<comment type="caution">
    <text evidence="6">The sequence shown here is derived from an EMBL/GenBank/DDBJ whole genome shotgun (WGS) entry which is preliminary data.</text>
</comment>
<protein>
    <submittedName>
        <fullName evidence="6">ABC transporter</fullName>
    </submittedName>
</protein>
<dbReference type="GO" id="GO:0016887">
    <property type="term" value="F:ATP hydrolysis activity"/>
    <property type="evidence" value="ECO:0007669"/>
    <property type="project" value="InterPro"/>
</dbReference>
<dbReference type="OrthoDB" id="9804819at2"/>
<dbReference type="Gene3D" id="3.40.50.300">
    <property type="entry name" value="P-loop containing nucleotide triphosphate hydrolases"/>
    <property type="match status" value="1"/>
</dbReference>
<keyword evidence="2" id="KW-0813">Transport</keyword>
<dbReference type="PROSITE" id="PS50893">
    <property type="entry name" value="ABC_TRANSPORTER_2"/>
    <property type="match status" value="1"/>
</dbReference>
<keyword evidence="7" id="KW-1185">Reference proteome</keyword>
<gene>
    <name evidence="6" type="ORF">BET01_20115</name>
</gene>
<dbReference type="InterPro" id="IPR003439">
    <property type="entry name" value="ABC_transporter-like_ATP-bd"/>
</dbReference>
<dbReference type="InterPro" id="IPR003593">
    <property type="entry name" value="AAA+_ATPase"/>
</dbReference>
<evidence type="ECO:0000256" key="1">
    <source>
        <dbReference type="ARBA" id="ARBA00005417"/>
    </source>
</evidence>
<dbReference type="InterPro" id="IPR027417">
    <property type="entry name" value="P-loop_NTPase"/>
</dbReference>
<dbReference type="SMART" id="SM00382">
    <property type="entry name" value="AAA"/>
    <property type="match status" value="1"/>
</dbReference>
<dbReference type="AlphaFoldDB" id="A0A419T2A4"/>
<proteinExistence type="inferred from homology"/>
<dbReference type="RefSeq" id="WP_120196992.1">
    <property type="nucleotide sequence ID" value="NZ_MCIA01000017.1"/>
</dbReference>
<evidence type="ECO:0000256" key="3">
    <source>
        <dbReference type="ARBA" id="ARBA00022741"/>
    </source>
</evidence>
<evidence type="ECO:0000256" key="4">
    <source>
        <dbReference type="ARBA" id="ARBA00022840"/>
    </source>
</evidence>
<dbReference type="Pfam" id="PF00005">
    <property type="entry name" value="ABC_tran"/>
    <property type="match status" value="1"/>
</dbReference>
<dbReference type="PANTHER" id="PTHR42711">
    <property type="entry name" value="ABC TRANSPORTER ATP-BINDING PROTEIN"/>
    <property type="match status" value="1"/>
</dbReference>
<dbReference type="CDD" id="cd03230">
    <property type="entry name" value="ABC_DR_subfamily_A"/>
    <property type="match status" value="1"/>
</dbReference>
<evidence type="ECO:0000259" key="5">
    <source>
        <dbReference type="PROSITE" id="PS50893"/>
    </source>
</evidence>
<dbReference type="SUPFAM" id="SSF52540">
    <property type="entry name" value="P-loop containing nucleoside triphosphate hydrolases"/>
    <property type="match status" value="1"/>
</dbReference>
<reference evidence="6 7" key="1">
    <citation type="submission" date="2016-08" db="EMBL/GenBank/DDBJ databases">
        <title>A new outlook on sporulation: Clostridium algidixylanolyticum.</title>
        <authorList>
            <person name="Poppleton D.I."/>
            <person name="Gribaldo S."/>
        </authorList>
    </citation>
    <scope>NUCLEOTIDE SEQUENCE [LARGE SCALE GENOMIC DNA]</scope>
    <source>
        <strain evidence="6 7">SPL73</strain>
    </source>
</reference>
<accession>A0A419T2A4</accession>
<dbReference type="InterPro" id="IPR050763">
    <property type="entry name" value="ABC_transporter_ATP-binding"/>
</dbReference>